<evidence type="ECO:0000256" key="2">
    <source>
        <dbReference type="SAM" id="SignalP"/>
    </source>
</evidence>
<keyword evidence="2" id="KW-0732">Signal</keyword>
<feature type="region of interest" description="Disordered" evidence="1">
    <location>
        <begin position="241"/>
        <end position="262"/>
    </location>
</feature>
<evidence type="ECO:0000256" key="1">
    <source>
        <dbReference type="SAM" id="MobiDB-lite"/>
    </source>
</evidence>
<accession>A0A066X7V6</accession>
<feature type="compositionally biased region" description="Polar residues" evidence="1">
    <location>
        <begin position="142"/>
        <end position="157"/>
    </location>
</feature>
<dbReference type="EMBL" id="JMSE01001072">
    <property type="protein sequence ID" value="KDN65042.1"/>
    <property type="molecule type" value="Genomic_DNA"/>
</dbReference>
<feature type="signal peptide" evidence="2">
    <location>
        <begin position="1"/>
        <end position="25"/>
    </location>
</feature>
<proteinExistence type="predicted"/>
<dbReference type="AlphaFoldDB" id="A0A066X7V6"/>
<gene>
    <name evidence="3" type="ORF">CSUB01_11395</name>
</gene>
<keyword evidence="4" id="KW-1185">Reference proteome</keyword>
<name>A0A066X7V6_COLSU</name>
<feature type="region of interest" description="Disordered" evidence="1">
    <location>
        <begin position="82"/>
        <end position="185"/>
    </location>
</feature>
<reference evidence="4" key="1">
    <citation type="journal article" date="2014" name="Genome Announc.">
        <title>Draft genome sequence of Colletotrichum sublineola, a destructive pathogen of cultivated sorghum.</title>
        <authorList>
            <person name="Baroncelli R."/>
            <person name="Sanz-Martin J.M."/>
            <person name="Rech G.E."/>
            <person name="Sukno S.A."/>
            <person name="Thon M.R."/>
        </authorList>
    </citation>
    <scope>NUCLEOTIDE SEQUENCE [LARGE SCALE GENOMIC DNA]</scope>
    <source>
        <strain evidence="4">TX430BB</strain>
    </source>
</reference>
<evidence type="ECO:0000313" key="3">
    <source>
        <dbReference type="EMBL" id="KDN65042.1"/>
    </source>
</evidence>
<organism evidence="3 4">
    <name type="scientific">Colletotrichum sublineola</name>
    <name type="common">Sorghum anthracnose fungus</name>
    <dbReference type="NCBI Taxonomy" id="1173701"/>
    <lineage>
        <taxon>Eukaryota</taxon>
        <taxon>Fungi</taxon>
        <taxon>Dikarya</taxon>
        <taxon>Ascomycota</taxon>
        <taxon>Pezizomycotina</taxon>
        <taxon>Sordariomycetes</taxon>
        <taxon>Hypocreomycetidae</taxon>
        <taxon>Glomerellales</taxon>
        <taxon>Glomerellaceae</taxon>
        <taxon>Colletotrichum</taxon>
        <taxon>Colletotrichum graminicola species complex</taxon>
    </lineage>
</organism>
<feature type="chain" id="PRO_5001629916" evidence="2">
    <location>
        <begin position="26"/>
        <end position="290"/>
    </location>
</feature>
<sequence length="290" mass="32838">MRSRHQTNPPLHLISAFFLIYRADGVTWPSIRQRRWPYRMPKTLSRHGSEPCTLRPPATLRELPSQHRTNMNKEKTTNLVARGGHKRGKPLASLDPRVRRRLPLTGHDRESPCSPSSPRAPVHRGFSREHGQSPQLRPPLGNGSTPFPSHQPFNLSPTHRPVMPSPTSQWPRERPPFSKSSARTARRVLDSTPCLATSDITSVLDAHRRDRLGTSDARVALALAQTNKRPVEALFFGRSTRKHPHAHTQTHPRLLPQKKTHGPFDAVRDTWNLRPRLRQTSVPAGWAQGL</sequence>
<feature type="compositionally biased region" description="Basic residues" evidence="1">
    <location>
        <begin position="241"/>
        <end position="261"/>
    </location>
</feature>
<comment type="caution">
    <text evidence="3">The sequence shown here is derived from an EMBL/GenBank/DDBJ whole genome shotgun (WGS) entry which is preliminary data.</text>
</comment>
<dbReference type="HOGENOM" id="CLU_959814_0_0_1"/>
<evidence type="ECO:0000313" key="4">
    <source>
        <dbReference type="Proteomes" id="UP000027238"/>
    </source>
</evidence>
<dbReference type="Proteomes" id="UP000027238">
    <property type="component" value="Unassembled WGS sequence"/>
</dbReference>
<protein>
    <submittedName>
        <fullName evidence="3">Uncharacterized protein</fullName>
    </submittedName>
</protein>